<accession>A0A4Z1EN31</accession>
<keyword evidence="3" id="KW-1185">Reference proteome</keyword>
<feature type="compositionally biased region" description="Basic and acidic residues" evidence="1">
    <location>
        <begin position="35"/>
        <end position="44"/>
    </location>
</feature>
<feature type="region of interest" description="Disordered" evidence="1">
    <location>
        <begin position="12"/>
        <end position="44"/>
    </location>
</feature>
<protein>
    <submittedName>
        <fullName evidence="2">Uncharacterized protein</fullName>
    </submittedName>
</protein>
<proteinExistence type="predicted"/>
<dbReference type="AlphaFoldDB" id="A0A4Z1EN31"/>
<reference evidence="2 3" key="1">
    <citation type="submission" date="2017-12" db="EMBL/GenBank/DDBJ databases">
        <title>Comparative genomics of Botrytis spp.</title>
        <authorList>
            <person name="Valero-Jimenez C.A."/>
            <person name="Tapia P."/>
            <person name="Veloso J."/>
            <person name="Silva-Moreno E."/>
            <person name="Staats M."/>
            <person name="Valdes J.H."/>
            <person name="Van Kan J.A.L."/>
        </authorList>
    </citation>
    <scope>NUCLEOTIDE SEQUENCE [LARGE SCALE GENOMIC DNA]</scope>
    <source>
        <strain evidence="2 3">Bt9001</strain>
    </source>
</reference>
<dbReference type="Proteomes" id="UP000297777">
    <property type="component" value="Unassembled WGS sequence"/>
</dbReference>
<name>A0A4Z1EN31_9HELO</name>
<dbReference type="EMBL" id="PQXH01000086">
    <property type="protein sequence ID" value="TGO12589.1"/>
    <property type="molecule type" value="Genomic_DNA"/>
</dbReference>
<evidence type="ECO:0000313" key="3">
    <source>
        <dbReference type="Proteomes" id="UP000297777"/>
    </source>
</evidence>
<organism evidence="2 3">
    <name type="scientific">Botrytis tulipae</name>
    <dbReference type="NCBI Taxonomy" id="87230"/>
    <lineage>
        <taxon>Eukaryota</taxon>
        <taxon>Fungi</taxon>
        <taxon>Dikarya</taxon>
        <taxon>Ascomycota</taxon>
        <taxon>Pezizomycotina</taxon>
        <taxon>Leotiomycetes</taxon>
        <taxon>Helotiales</taxon>
        <taxon>Sclerotiniaceae</taxon>
        <taxon>Botrytis</taxon>
    </lineage>
</organism>
<evidence type="ECO:0000313" key="2">
    <source>
        <dbReference type="EMBL" id="TGO12589.1"/>
    </source>
</evidence>
<sequence length="44" mass="4740">MLLSTQGFQNKVGYGKPVGGTAPHPLESLNLTRRRGLESYDGHG</sequence>
<comment type="caution">
    <text evidence="2">The sequence shown here is derived from an EMBL/GenBank/DDBJ whole genome shotgun (WGS) entry which is preliminary data.</text>
</comment>
<evidence type="ECO:0000256" key="1">
    <source>
        <dbReference type="SAM" id="MobiDB-lite"/>
    </source>
</evidence>
<gene>
    <name evidence="2" type="ORF">BTUL_0086g00030</name>
</gene>